<dbReference type="EMBL" id="BDSA01000006">
    <property type="protein sequence ID" value="GBE62643.1"/>
    <property type="molecule type" value="Genomic_DNA"/>
</dbReference>
<comment type="caution">
    <text evidence="2">The sequence shown here is derived from an EMBL/GenBank/DDBJ whole genome shotgun (WGS) entry which is preliminary data.</text>
</comment>
<keyword evidence="2" id="KW-0647">Proteasome</keyword>
<evidence type="ECO:0000256" key="1">
    <source>
        <dbReference type="SAM" id="Coils"/>
    </source>
</evidence>
<accession>A0A2H6KI30</accession>
<dbReference type="AlphaFoldDB" id="A0A2H6KI30"/>
<evidence type="ECO:0000313" key="2">
    <source>
        <dbReference type="EMBL" id="GBE62643.1"/>
    </source>
</evidence>
<sequence length="475" mass="52514">MRSTWLNLRKAVTEINSFTHLLYSESDDDGAQPQPATHLSEGVQQLSHALATSDHHQVHGQSGLESAEQRMRMINTLGKASGDKSDDVLGDFTTQLISQYEHGFQPGGGTFSKSPLVTASASKESSRSSAFQDAESMKIFQFGDFLNESADTPSSVAVSCRLYLLYKMCLTLESLWMEIEGRVRDATGSPMFVPPMQRPSCWQKCHSVHNEQTEKILSWLERSLHTMAVLSRTLGIDASRIYEGPSVLLASVNELEPIATGELSPSSHSSTAGGAQEETPGEYMRLIKYISKMQVCFVSCGGTQSAGRLRPKGAEATGYPRCSAREGYAVDRARKTGVPCAHSDNLSQVESLQERIEQLEGQLAEKRDEVKQLTDSLLSANAVNTQLVQKNEQLIATNQRLLMTKSDFLDKDTANKMIQQYYEQERAGNHRREDIIRILESMLGIEPPAATSQIPPVADARTLANQFIEFLDEET</sequence>
<proteinExistence type="predicted"/>
<evidence type="ECO:0000313" key="3">
    <source>
        <dbReference type="Proteomes" id="UP000236319"/>
    </source>
</evidence>
<organism evidence="2 3">
    <name type="scientific">Babesia ovata</name>
    <dbReference type="NCBI Taxonomy" id="189622"/>
    <lineage>
        <taxon>Eukaryota</taxon>
        <taxon>Sar</taxon>
        <taxon>Alveolata</taxon>
        <taxon>Apicomplexa</taxon>
        <taxon>Aconoidasida</taxon>
        <taxon>Piroplasmida</taxon>
        <taxon>Babesiidae</taxon>
        <taxon>Babesia</taxon>
    </lineage>
</organism>
<dbReference type="Proteomes" id="UP000236319">
    <property type="component" value="Unassembled WGS sequence"/>
</dbReference>
<dbReference type="GeneID" id="39876413"/>
<name>A0A2H6KI30_9APIC</name>
<dbReference type="RefSeq" id="XP_028868886.1">
    <property type="nucleotide sequence ID" value="XM_029013053.1"/>
</dbReference>
<dbReference type="OrthoDB" id="365053at2759"/>
<keyword evidence="3" id="KW-1185">Reference proteome</keyword>
<keyword evidence="1" id="KW-0175">Coiled coil</keyword>
<dbReference type="VEuPathDB" id="PiroplasmaDB:BOVATA_041360"/>
<protein>
    <submittedName>
        <fullName evidence="2">Proteasome-activating nucleotidase, putative</fullName>
    </submittedName>
</protein>
<dbReference type="GO" id="GO:0000502">
    <property type="term" value="C:proteasome complex"/>
    <property type="evidence" value="ECO:0007669"/>
    <property type="project" value="UniProtKB-KW"/>
</dbReference>
<feature type="coiled-coil region" evidence="1">
    <location>
        <begin position="342"/>
        <end position="376"/>
    </location>
</feature>
<reference evidence="2 3" key="1">
    <citation type="journal article" date="2017" name="BMC Genomics">
        <title>Whole-genome assembly of Babesia ovata and comparative genomics between closely related pathogens.</title>
        <authorList>
            <person name="Yamagishi J."/>
            <person name="Asada M."/>
            <person name="Hakimi H."/>
            <person name="Tanaka T.Q."/>
            <person name="Sugimoto C."/>
            <person name="Kawazu S."/>
        </authorList>
    </citation>
    <scope>NUCLEOTIDE SEQUENCE [LARGE SCALE GENOMIC DNA]</scope>
    <source>
        <strain evidence="2 3">Miyake</strain>
    </source>
</reference>
<gene>
    <name evidence="2" type="ORF">BOVATA_041360</name>
</gene>